<proteinExistence type="predicted"/>
<organism evidence="2 3">
    <name type="scientific">Candidatus Daviesbacteria bacterium GW2011_GWC2_40_12</name>
    <dbReference type="NCBI Taxonomy" id="1618431"/>
    <lineage>
        <taxon>Bacteria</taxon>
        <taxon>Candidatus Daviesiibacteriota</taxon>
    </lineage>
</organism>
<dbReference type="Gene3D" id="1.20.120.1220">
    <property type="match status" value="1"/>
</dbReference>
<dbReference type="EMBL" id="LBYB01000012">
    <property type="protein sequence ID" value="KKR41421.1"/>
    <property type="molecule type" value="Genomic_DNA"/>
</dbReference>
<comment type="caution">
    <text evidence="2">The sequence shown here is derived from an EMBL/GenBank/DDBJ whole genome shotgun (WGS) entry which is preliminary data.</text>
</comment>
<sequence length="80" mass="8637">MGGGDVKLGAFMGIILGFPQALLALMLAFFTGAIFSLFLIILGKKSFGQSIPFGPFLVLGSLTALFWGDQILDWYLHLGR</sequence>
<reference evidence="2 3" key="1">
    <citation type="journal article" date="2015" name="Nature">
        <title>rRNA introns, odd ribosomes, and small enigmatic genomes across a large radiation of phyla.</title>
        <authorList>
            <person name="Brown C.T."/>
            <person name="Hug L.A."/>
            <person name="Thomas B.C."/>
            <person name="Sharon I."/>
            <person name="Castelle C.J."/>
            <person name="Singh A."/>
            <person name="Wilkins M.J."/>
            <person name="Williams K.H."/>
            <person name="Banfield J.F."/>
        </authorList>
    </citation>
    <scope>NUCLEOTIDE SEQUENCE [LARGE SCALE GENOMIC DNA]</scope>
</reference>
<keyword evidence="1" id="KW-0812">Transmembrane</keyword>
<dbReference type="PANTHER" id="PTHR30487">
    <property type="entry name" value="TYPE 4 PREPILIN-LIKE PROTEINS LEADER PEPTIDE-PROCESSING ENZYME"/>
    <property type="match status" value="1"/>
</dbReference>
<dbReference type="AlphaFoldDB" id="A0A0G0QVP0"/>
<feature type="transmembrane region" description="Helical" evidence="1">
    <location>
        <begin position="50"/>
        <end position="68"/>
    </location>
</feature>
<gene>
    <name evidence="2" type="ORF">UT77_C0012G0048</name>
</gene>
<evidence type="ECO:0000313" key="3">
    <source>
        <dbReference type="Proteomes" id="UP000034881"/>
    </source>
</evidence>
<dbReference type="InterPro" id="IPR050882">
    <property type="entry name" value="Prepilin_peptidase/N-MTase"/>
</dbReference>
<dbReference type="GO" id="GO:0004190">
    <property type="term" value="F:aspartic-type endopeptidase activity"/>
    <property type="evidence" value="ECO:0007669"/>
    <property type="project" value="TreeGrafter"/>
</dbReference>
<evidence type="ECO:0000256" key="1">
    <source>
        <dbReference type="SAM" id="Phobius"/>
    </source>
</evidence>
<name>A0A0G0QVP0_9BACT</name>
<feature type="transmembrane region" description="Helical" evidence="1">
    <location>
        <begin position="20"/>
        <end position="43"/>
    </location>
</feature>
<evidence type="ECO:0000313" key="2">
    <source>
        <dbReference type="EMBL" id="KKR41421.1"/>
    </source>
</evidence>
<dbReference type="GO" id="GO:0005886">
    <property type="term" value="C:plasma membrane"/>
    <property type="evidence" value="ECO:0007669"/>
    <property type="project" value="TreeGrafter"/>
</dbReference>
<dbReference type="PATRIC" id="fig|1618431.3.peg.1176"/>
<dbReference type="Proteomes" id="UP000034881">
    <property type="component" value="Unassembled WGS sequence"/>
</dbReference>
<dbReference type="GO" id="GO:0006465">
    <property type="term" value="P:signal peptide processing"/>
    <property type="evidence" value="ECO:0007669"/>
    <property type="project" value="TreeGrafter"/>
</dbReference>
<dbReference type="PANTHER" id="PTHR30487:SF0">
    <property type="entry name" value="PREPILIN LEADER PEPTIDASE_N-METHYLTRANSFERASE-RELATED"/>
    <property type="match status" value="1"/>
</dbReference>
<keyword evidence="1" id="KW-0472">Membrane</keyword>
<keyword evidence="1" id="KW-1133">Transmembrane helix</keyword>
<protein>
    <submittedName>
        <fullName evidence="2">Type 4 prepilin-like protein leader peptide-processing enzyme</fullName>
    </submittedName>
</protein>
<accession>A0A0G0QVP0</accession>